<comment type="caution">
    <text evidence="2">The sequence shown here is derived from an EMBL/GenBank/DDBJ whole genome shotgun (WGS) entry which is preliminary data.</text>
</comment>
<evidence type="ECO:0000313" key="2">
    <source>
        <dbReference type="EMBL" id="TQJ14301.1"/>
    </source>
</evidence>
<organism evidence="2 3">
    <name type="scientific">Yimella lutea</name>
    <dbReference type="NCBI Taxonomy" id="587872"/>
    <lineage>
        <taxon>Bacteria</taxon>
        <taxon>Bacillati</taxon>
        <taxon>Actinomycetota</taxon>
        <taxon>Actinomycetes</taxon>
        <taxon>Micrococcales</taxon>
        <taxon>Dermacoccaceae</taxon>
        <taxon>Yimella</taxon>
    </lineage>
</organism>
<dbReference type="SUPFAM" id="SSF160424">
    <property type="entry name" value="BH3703-like"/>
    <property type="match status" value="1"/>
</dbReference>
<dbReference type="OrthoDB" id="6957847at2"/>
<accession>A0A542EG26</accession>
<protein>
    <submittedName>
        <fullName evidence="2">Uncharacterized protein</fullName>
    </submittedName>
</protein>
<dbReference type="AlphaFoldDB" id="A0A542EG26"/>
<keyword evidence="3" id="KW-1185">Reference proteome</keyword>
<name>A0A542EG26_9MICO</name>
<dbReference type="Proteomes" id="UP000320806">
    <property type="component" value="Unassembled WGS sequence"/>
</dbReference>
<proteinExistence type="predicted"/>
<evidence type="ECO:0000256" key="1">
    <source>
        <dbReference type="SAM" id="MobiDB-lite"/>
    </source>
</evidence>
<sequence>MTTRDEAQAIIAAEGLHDCVWFADPTNRTEIVGIGADADGWYTYATNERATVSGVARFEQESDALDSLVHRLRAGKSARQYRAKRAAEHGQKHSAPPTQHVAEPQPAALEQAAVIREIAQSVGSNATGDWRTARFVAHMTAAVSSCAVFISDGGDERRTLAARDAKLAAERLRTLMYKPGAGTWFTMEVLVRREGTADARFDYDSEPAFHVPPSDLAYVEDARVFPRDAAHTPDWLAAKLHA</sequence>
<dbReference type="RefSeq" id="WP_141928142.1">
    <property type="nucleotide sequence ID" value="NZ_BAABCI010000034.1"/>
</dbReference>
<evidence type="ECO:0000313" key="3">
    <source>
        <dbReference type="Proteomes" id="UP000320806"/>
    </source>
</evidence>
<dbReference type="EMBL" id="VFMO01000001">
    <property type="protein sequence ID" value="TQJ14301.1"/>
    <property type="molecule type" value="Genomic_DNA"/>
</dbReference>
<dbReference type="InterPro" id="IPR036170">
    <property type="entry name" value="YezG-like_sf"/>
</dbReference>
<reference evidence="2 3" key="1">
    <citation type="submission" date="2019-06" db="EMBL/GenBank/DDBJ databases">
        <title>Sequencing the genomes of 1000 actinobacteria strains.</title>
        <authorList>
            <person name="Klenk H.-P."/>
        </authorList>
    </citation>
    <scope>NUCLEOTIDE SEQUENCE [LARGE SCALE GENOMIC DNA]</scope>
    <source>
        <strain evidence="2 3">DSM 19828</strain>
    </source>
</reference>
<gene>
    <name evidence="2" type="ORF">FB459_1749</name>
</gene>
<feature type="region of interest" description="Disordered" evidence="1">
    <location>
        <begin position="82"/>
        <end position="103"/>
    </location>
</feature>